<sequence length="62" mass="6698">MQEMSVIETIYSPHSDQVSELEKSLAFLPVKIPNKMCAVAEGAAFGPVAQEEDDDEDDGAVD</sequence>
<dbReference type="Proteomes" id="UP000471705">
    <property type="component" value="Unassembled WGS sequence"/>
</dbReference>
<dbReference type="AlphaFoldDB" id="A0A7K3VTZ4"/>
<gene>
    <name evidence="1" type="ORF">GR257_36955</name>
</gene>
<organism evidence="1 2">
    <name type="scientific">Rhizobium leguminosarum</name>
    <dbReference type="NCBI Taxonomy" id="384"/>
    <lineage>
        <taxon>Bacteria</taxon>
        <taxon>Pseudomonadati</taxon>
        <taxon>Pseudomonadota</taxon>
        <taxon>Alphaproteobacteria</taxon>
        <taxon>Hyphomicrobiales</taxon>
        <taxon>Rhizobiaceae</taxon>
        <taxon>Rhizobium/Agrobacterium group</taxon>
        <taxon>Rhizobium</taxon>
    </lineage>
</organism>
<name>A0A7K3VTZ4_RHILE</name>
<evidence type="ECO:0000313" key="2">
    <source>
        <dbReference type="Proteomes" id="UP000471705"/>
    </source>
</evidence>
<protein>
    <submittedName>
        <fullName evidence="1">Uncharacterized protein</fullName>
    </submittedName>
</protein>
<dbReference type="EMBL" id="WUFV01000041">
    <property type="protein sequence ID" value="NEK20354.1"/>
    <property type="molecule type" value="Genomic_DNA"/>
</dbReference>
<accession>A0A7K3VTZ4</accession>
<dbReference type="RefSeq" id="WP_164050668.1">
    <property type="nucleotide sequence ID" value="NZ_WUFV01000041.1"/>
</dbReference>
<reference evidence="1 2" key="1">
    <citation type="submission" date="2019-12" db="EMBL/GenBank/DDBJ databases">
        <title>Rhizobium genotypes associated with high levels of biological nitrogen fixation by grain legumes in a temperate-maritime cropping system.</title>
        <authorList>
            <person name="Maluk M."/>
            <person name="Francesc Ferrando Molina F."/>
            <person name="Lopez Del Egido L."/>
            <person name="Lafos M."/>
            <person name="Langarica-Fuentes A."/>
            <person name="Gebre Yohannes G."/>
            <person name="Young M.W."/>
            <person name="Martin P."/>
            <person name="Gantlett R."/>
            <person name="Kenicer G."/>
            <person name="Hawes C."/>
            <person name="Begg G.S."/>
            <person name="Quilliam R.S."/>
            <person name="Squire G.R."/>
            <person name="Poole P.S."/>
            <person name="Young P.W."/>
            <person name="Iannetta P.M."/>
            <person name="James E.K."/>
        </authorList>
    </citation>
    <scope>NUCLEOTIDE SEQUENCE [LARGE SCALE GENOMIC DNA]</scope>
    <source>
        <strain evidence="1 2">JHI54</strain>
    </source>
</reference>
<comment type="caution">
    <text evidence="1">The sequence shown here is derived from an EMBL/GenBank/DDBJ whole genome shotgun (WGS) entry which is preliminary data.</text>
</comment>
<evidence type="ECO:0000313" key="1">
    <source>
        <dbReference type="EMBL" id="NEK20354.1"/>
    </source>
</evidence>
<proteinExistence type="predicted"/>